<evidence type="ECO:0000313" key="2">
    <source>
        <dbReference type="EMBL" id="GAI64681.1"/>
    </source>
</evidence>
<feature type="transmembrane region" description="Helical" evidence="1">
    <location>
        <begin position="182"/>
        <end position="203"/>
    </location>
</feature>
<evidence type="ECO:0000256" key="1">
    <source>
        <dbReference type="SAM" id="Phobius"/>
    </source>
</evidence>
<reference evidence="2" key="1">
    <citation type="journal article" date="2014" name="Front. Microbiol.">
        <title>High frequency of phylogenetically diverse reductive dehalogenase-homologous genes in deep subseafloor sedimentary metagenomes.</title>
        <authorList>
            <person name="Kawai M."/>
            <person name="Futagami T."/>
            <person name="Toyoda A."/>
            <person name="Takaki Y."/>
            <person name="Nishi S."/>
            <person name="Hori S."/>
            <person name="Arai W."/>
            <person name="Tsubouchi T."/>
            <person name="Morono Y."/>
            <person name="Uchiyama I."/>
            <person name="Ito T."/>
            <person name="Fujiyama A."/>
            <person name="Inagaki F."/>
            <person name="Takami H."/>
        </authorList>
    </citation>
    <scope>NUCLEOTIDE SEQUENCE</scope>
    <source>
        <strain evidence="2">Expedition CK06-06</strain>
    </source>
</reference>
<keyword evidence="1" id="KW-1133">Transmembrane helix</keyword>
<gene>
    <name evidence="2" type="ORF">S12H4_10632</name>
</gene>
<dbReference type="EMBL" id="BARW01004586">
    <property type="protein sequence ID" value="GAI64681.1"/>
    <property type="molecule type" value="Genomic_DNA"/>
</dbReference>
<keyword evidence="1" id="KW-0472">Membrane</keyword>
<organism evidence="2">
    <name type="scientific">marine sediment metagenome</name>
    <dbReference type="NCBI Taxonomy" id="412755"/>
    <lineage>
        <taxon>unclassified sequences</taxon>
        <taxon>metagenomes</taxon>
        <taxon>ecological metagenomes</taxon>
    </lineage>
</organism>
<sequence>RIGFRTGDQLIWKCNICNINKMNVLFGGGWRDAGLFENLSQGKRMRWDVNTIEQNSTTILASVNIWMWQYEGSWGTLDNITESSYLKDPSQYPANFNFSTYLPFVPFWLPVPIGDYLGEMKLSNLYDVDNRVLPTLNVQPNIPTENVYIIAVYNLDGILSSFKLYITGNVVVIDISLDTIPLFALLSTIGLISAFLVVIYLYVKRKRNI</sequence>
<keyword evidence="1" id="KW-0812">Transmembrane</keyword>
<comment type="caution">
    <text evidence="2">The sequence shown here is derived from an EMBL/GenBank/DDBJ whole genome shotgun (WGS) entry which is preliminary data.</text>
</comment>
<protein>
    <submittedName>
        <fullName evidence="2">Uncharacterized protein</fullName>
    </submittedName>
</protein>
<name>X1RCE8_9ZZZZ</name>
<feature type="non-terminal residue" evidence="2">
    <location>
        <position position="1"/>
    </location>
</feature>
<dbReference type="AlphaFoldDB" id="X1RCE8"/>
<accession>X1RCE8</accession>
<proteinExistence type="predicted"/>